<proteinExistence type="predicted"/>
<feature type="non-terminal residue" evidence="2">
    <location>
        <position position="76"/>
    </location>
</feature>
<reference evidence="2" key="1">
    <citation type="submission" date="2014-12" db="EMBL/GenBank/DDBJ databases">
        <title>Insight into the proteome of Arion vulgaris.</title>
        <authorList>
            <person name="Aradska J."/>
            <person name="Bulat T."/>
            <person name="Smidak R."/>
            <person name="Sarate P."/>
            <person name="Gangsoo J."/>
            <person name="Sialana F."/>
            <person name="Bilban M."/>
            <person name="Lubec G."/>
        </authorList>
    </citation>
    <scope>NUCLEOTIDE SEQUENCE</scope>
    <source>
        <tissue evidence="2">Skin</tissue>
    </source>
</reference>
<keyword evidence="1" id="KW-0472">Membrane</keyword>
<feature type="transmembrane region" description="Helical" evidence="1">
    <location>
        <begin position="6"/>
        <end position="23"/>
    </location>
</feature>
<gene>
    <name evidence="2" type="primary">ORF14921</name>
</gene>
<evidence type="ECO:0000313" key="2">
    <source>
        <dbReference type="EMBL" id="CEK51949.1"/>
    </source>
</evidence>
<dbReference type="AlphaFoldDB" id="A0A0B6Y759"/>
<evidence type="ECO:0000256" key="1">
    <source>
        <dbReference type="SAM" id="Phobius"/>
    </source>
</evidence>
<accession>A0A0B6Y759</accession>
<keyword evidence="1" id="KW-0812">Transmembrane</keyword>
<protein>
    <submittedName>
        <fullName evidence="2">Uncharacterized protein</fullName>
    </submittedName>
</protein>
<sequence>EVNHLSVNQVMVILGAWMYHFFFPDKIIQSQDPSPNSMKVYADPDHGNDLQERFSTLWRKGKFFDASLCIKEKSKQ</sequence>
<dbReference type="EMBL" id="HACG01005084">
    <property type="protein sequence ID" value="CEK51949.1"/>
    <property type="molecule type" value="Transcribed_RNA"/>
</dbReference>
<name>A0A0B6Y759_9EUPU</name>
<organism evidence="2">
    <name type="scientific">Arion vulgaris</name>
    <dbReference type="NCBI Taxonomy" id="1028688"/>
    <lineage>
        <taxon>Eukaryota</taxon>
        <taxon>Metazoa</taxon>
        <taxon>Spiralia</taxon>
        <taxon>Lophotrochozoa</taxon>
        <taxon>Mollusca</taxon>
        <taxon>Gastropoda</taxon>
        <taxon>Heterobranchia</taxon>
        <taxon>Euthyneura</taxon>
        <taxon>Panpulmonata</taxon>
        <taxon>Eupulmonata</taxon>
        <taxon>Stylommatophora</taxon>
        <taxon>Helicina</taxon>
        <taxon>Arionoidea</taxon>
        <taxon>Arionidae</taxon>
        <taxon>Arion</taxon>
    </lineage>
</organism>
<keyword evidence="1" id="KW-1133">Transmembrane helix</keyword>
<feature type="non-terminal residue" evidence="2">
    <location>
        <position position="1"/>
    </location>
</feature>